<proteinExistence type="predicted"/>
<gene>
    <name evidence="1" type="ORF">JI744_14605</name>
</gene>
<comment type="caution">
    <text evidence="1">The sequence shown here is derived from an EMBL/GenBank/DDBJ whole genome shotgun (WGS) entry which is preliminary data.</text>
</comment>
<accession>A0A8J7MUL7</accession>
<dbReference type="RefSeq" id="WP_202661871.1">
    <property type="nucleotide sequence ID" value="NZ_JAESVP010000007.1"/>
</dbReference>
<dbReference type="AlphaFoldDB" id="A0A8J7MUL7"/>
<sequence length="111" mass="11751">MPLAPWEDLDDFLDPDMGFAVVAQIIPSTGPTRSARVIFDESGVNAALGKQYVREDTAPVISGKASDFAGLARKDRVIIAGRTFDVMESPEPDGTGWATLRLSAQAGSGGR</sequence>
<dbReference type="InterPro" id="IPR053734">
    <property type="entry name" value="Phage_Head-Tail_Connect_sf"/>
</dbReference>
<dbReference type="Pfam" id="PF05354">
    <property type="entry name" value="Phage_attach"/>
    <property type="match status" value="1"/>
</dbReference>
<evidence type="ECO:0000313" key="1">
    <source>
        <dbReference type="EMBL" id="MBL4929335.1"/>
    </source>
</evidence>
<protein>
    <submittedName>
        <fullName evidence="1">Uncharacterized protein</fullName>
    </submittedName>
</protein>
<dbReference type="Proteomes" id="UP000619033">
    <property type="component" value="Unassembled WGS sequence"/>
</dbReference>
<dbReference type="Gene3D" id="2.40.10.180">
    <property type="entry name" value="Phage tail proteins"/>
    <property type="match status" value="1"/>
</dbReference>
<organism evidence="1 2">
    <name type="scientific">Fuscibacter oryzae</name>
    <dbReference type="NCBI Taxonomy" id="2803939"/>
    <lineage>
        <taxon>Bacteria</taxon>
        <taxon>Pseudomonadati</taxon>
        <taxon>Pseudomonadota</taxon>
        <taxon>Alphaproteobacteria</taxon>
        <taxon>Rhodobacterales</taxon>
        <taxon>Paracoccaceae</taxon>
        <taxon>Fuscibacter</taxon>
    </lineage>
</organism>
<name>A0A8J7MUL7_9RHOB</name>
<dbReference type="EMBL" id="JAESVP010000007">
    <property type="protein sequence ID" value="MBL4929335.1"/>
    <property type="molecule type" value="Genomic_DNA"/>
</dbReference>
<dbReference type="GO" id="GO:0019068">
    <property type="term" value="P:virion assembly"/>
    <property type="evidence" value="ECO:0007669"/>
    <property type="project" value="InterPro"/>
</dbReference>
<evidence type="ECO:0000313" key="2">
    <source>
        <dbReference type="Proteomes" id="UP000619033"/>
    </source>
</evidence>
<keyword evidence="2" id="KW-1185">Reference proteome</keyword>
<dbReference type="InterPro" id="IPR008018">
    <property type="entry name" value="Phage_tail_attach_FII"/>
</dbReference>
<reference evidence="1" key="1">
    <citation type="submission" date="2021-01" db="EMBL/GenBank/DDBJ databases">
        <title>Genome seq and assembly of Tabrizicola sp. KVB23.</title>
        <authorList>
            <person name="Chhetri G."/>
        </authorList>
    </citation>
    <scope>NUCLEOTIDE SEQUENCE</scope>
    <source>
        <strain evidence="1">KVB23</strain>
    </source>
</reference>